<evidence type="ECO:0000256" key="2">
    <source>
        <dbReference type="ARBA" id="ARBA00022705"/>
    </source>
</evidence>
<evidence type="ECO:0000256" key="1">
    <source>
        <dbReference type="ARBA" id="ARBA00022634"/>
    </source>
</evidence>
<dbReference type="GO" id="GO:0003887">
    <property type="term" value="F:DNA-directed DNA polymerase activity"/>
    <property type="evidence" value="ECO:0007669"/>
    <property type="project" value="InterPro"/>
</dbReference>
<keyword evidence="1" id="KW-0237">DNA synthesis</keyword>
<dbReference type="PANTHER" id="PTHR11276:SF28">
    <property type="entry name" value="DNA POLYMERASE LAMBDA"/>
    <property type="match status" value="1"/>
</dbReference>
<feature type="domain" description="Helix-hairpin-helix DNA-binding motif class 1" evidence="3">
    <location>
        <begin position="94"/>
        <end position="113"/>
    </location>
</feature>
<dbReference type="Pfam" id="PF14520">
    <property type="entry name" value="HHH_5"/>
    <property type="match status" value="1"/>
</dbReference>
<dbReference type="PANTHER" id="PTHR11276">
    <property type="entry name" value="DNA POLYMERASE TYPE-X FAMILY MEMBER"/>
    <property type="match status" value="1"/>
</dbReference>
<dbReference type="InterPro" id="IPR010994">
    <property type="entry name" value="RuvA_2-like"/>
</dbReference>
<protein>
    <recommendedName>
        <fullName evidence="3">Helix-hairpin-helix DNA-binding motif class 1 domain-containing protein</fullName>
    </recommendedName>
</protein>
<dbReference type="SUPFAM" id="SSF47802">
    <property type="entry name" value="DNA polymerase beta, N-terminal domain-like"/>
    <property type="match status" value="1"/>
</dbReference>
<dbReference type="Pfam" id="PF14716">
    <property type="entry name" value="HHH_8"/>
    <property type="match status" value="1"/>
</dbReference>
<organism evidence="4">
    <name type="scientific">marine sediment metagenome</name>
    <dbReference type="NCBI Taxonomy" id="412755"/>
    <lineage>
        <taxon>unclassified sequences</taxon>
        <taxon>metagenomes</taxon>
        <taxon>ecological metagenomes</taxon>
    </lineage>
</organism>
<dbReference type="InterPro" id="IPR010996">
    <property type="entry name" value="HHH_MUS81"/>
</dbReference>
<evidence type="ECO:0000259" key="3">
    <source>
        <dbReference type="SMART" id="SM00278"/>
    </source>
</evidence>
<dbReference type="Gene3D" id="1.10.150.20">
    <property type="entry name" value="5' to 3' exonuclease, C-terminal subdomain"/>
    <property type="match status" value="1"/>
</dbReference>
<keyword evidence="2" id="KW-0235">DNA replication</keyword>
<feature type="non-terminal residue" evidence="4">
    <location>
        <position position="170"/>
    </location>
</feature>
<dbReference type="AlphaFoldDB" id="X1QKQ7"/>
<dbReference type="Gene3D" id="1.10.150.110">
    <property type="entry name" value="DNA polymerase beta, N-terminal domain-like"/>
    <property type="match status" value="1"/>
</dbReference>
<feature type="domain" description="Helix-hairpin-helix DNA-binding motif class 1" evidence="3">
    <location>
        <begin position="54"/>
        <end position="73"/>
    </location>
</feature>
<feature type="domain" description="Helix-hairpin-helix DNA-binding motif class 1" evidence="3">
    <location>
        <begin position="129"/>
        <end position="148"/>
    </location>
</feature>
<sequence>MSKLKNLELSRIFEQIARILKIKGENLFKIRAYEKIALVLENLPIDIETIYRQGGLNNIPGVGEGIAKKIEEFLITGKLEYYEKLKETIPSGVIELLDISEVGPKTAKLLYEELGVDNIEKLEKAVKGHQIKDLPGMGDNTYKSVLHSFNNSLRNNFTLLFKTRMNSSYY</sequence>
<gene>
    <name evidence="4" type="ORF">S06H3_55040</name>
</gene>
<evidence type="ECO:0000313" key="4">
    <source>
        <dbReference type="EMBL" id="GAI55391.1"/>
    </source>
</evidence>
<dbReference type="InterPro" id="IPR003583">
    <property type="entry name" value="Hlx-hairpin-Hlx_DNA-bd_motif"/>
</dbReference>
<dbReference type="GO" id="GO:0006281">
    <property type="term" value="P:DNA repair"/>
    <property type="evidence" value="ECO:0007669"/>
    <property type="project" value="InterPro"/>
</dbReference>
<dbReference type="EMBL" id="BARV01035248">
    <property type="protein sequence ID" value="GAI55391.1"/>
    <property type="molecule type" value="Genomic_DNA"/>
</dbReference>
<dbReference type="SMART" id="SM00278">
    <property type="entry name" value="HhH1"/>
    <property type="match status" value="3"/>
</dbReference>
<reference evidence="4" key="1">
    <citation type="journal article" date="2014" name="Front. Microbiol.">
        <title>High frequency of phylogenetically diverse reductive dehalogenase-homologous genes in deep subseafloor sedimentary metagenomes.</title>
        <authorList>
            <person name="Kawai M."/>
            <person name="Futagami T."/>
            <person name="Toyoda A."/>
            <person name="Takaki Y."/>
            <person name="Nishi S."/>
            <person name="Hori S."/>
            <person name="Arai W."/>
            <person name="Tsubouchi T."/>
            <person name="Morono Y."/>
            <person name="Uchiyama I."/>
            <person name="Ito T."/>
            <person name="Fujiyama A."/>
            <person name="Inagaki F."/>
            <person name="Takami H."/>
        </authorList>
    </citation>
    <scope>NUCLEOTIDE SEQUENCE</scope>
    <source>
        <strain evidence="4">Expedition CK06-06</strain>
    </source>
</reference>
<comment type="caution">
    <text evidence="4">The sequence shown here is derived from an EMBL/GenBank/DDBJ whole genome shotgun (WGS) entry which is preliminary data.</text>
</comment>
<dbReference type="InterPro" id="IPR022312">
    <property type="entry name" value="DNA_pol_X"/>
</dbReference>
<accession>X1QKQ7</accession>
<dbReference type="SUPFAM" id="SSF47781">
    <property type="entry name" value="RuvA domain 2-like"/>
    <property type="match status" value="1"/>
</dbReference>
<dbReference type="InterPro" id="IPR027421">
    <property type="entry name" value="DNA_pol_lamdba_lyase_dom_sf"/>
</dbReference>
<proteinExistence type="predicted"/>
<dbReference type="GO" id="GO:0003677">
    <property type="term" value="F:DNA binding"/>
    <property type="evidence" value="ECO:0007669"/>
    <property type="project" value="InterPro"/>
</dbReference>
<name>X1QKQ7_9ZZZZ</name>